<dbReference type="RefSeq" id="WP_188607873.1">
    <property type="nucleotide sequence ID" value="NZ_BMGG01000001.1"/>
</dbReference>
<keyword evidence="2" id="KW-1185">Reference proteome</keyword>
<reference evidence="1" key="2">
    <citation type="submission" date="2020-09" db="EMBL/GenBank/DDBJ databases">
        <authorList>
            <person name="Sun Q."/>
            <person name="Zhou Y."/>
        </authorList>
    </citation>
    <scope>NUCLEOTIDE SEQUENCE</scope>
    <source>
        <strain evidence="1">CGMCC 1.12919</strain>
    </source>
</reference>
<dbReference type="EMBL" id="BMGG01000001">
    <property type="protein sequence ID" value="GGC52105.1"/>
    <property type="molecule type" value="Genomic_DNA"/>
</dbReference>
<dbReference type="CDD" id="cd00130">
    <property type="entry name" value="PAS"/>
    <property type="match status" value="1"/>
</dbReference>
<gene>
    <name evidence="1" type="ORF">GCM10010994_09050</name>
</gene>
<dbReference type="SUPFAM" id="SSF55785">
    <property type="entry name" value="PYP-like sensor domain (PAS domain)"/>
    <property type="match status" value="1"/>
</dbReference>
<comment type="caution">
    <text evidence="1">The sequence shown here is derived from an EMBL/GenBank/DDBJ whole genome shotgun (WGS) entry which is preliminary data.</text>
</comment>
<name>A0A916TZS2_9HYPH</name>
<protein>
    <submittedName>
        <fullName evidence="1">Uncharacterized protein</fullName>
    </submittedName>
</protein>
<dbReference type="InterPro" id="IPR035965">
    <property type="entry name" value="PAS-like_dom_sf"/>
</dbReference>
<evidence type="ECO:0000313" key="1">
    <source>
        <dbReference type="EMBL" id="GGC52105.1"/>
    </source>
</evidence>
<proteinExistence type="predicted"/>
<dbReference type="Proteomes" id="UP000637002">
    <property type="component" value="Unassembled WGS sequence"/>
</dbReference>
<evidence type="ECO:0000313" key="2">
    <source>
        <dbReference type="Proteomes" id="UP000637002"/>
    </source>
</evidence>
<dbReference type="InterPro" id="IPR000014">
    <property type="entry name" value="PAS"/>
</dbReference>
<organism evidence="1 2">
    <name type="scientific">Chelatococcus reniformis</name>
    <dbReference type="NCBI Taxonomy" id="1494448"/>
    <lineage>
        <taxon>Bacteria</taxon>
        <taxon>Pseudomonadati</taxon>
        <taxon>Pseudomonadota</taxon>
        <taxon>Alphaproteobacteria</taxon>
        <taxon>Hyphomicrobiales</taxon>
        <taxon>Chelatococcaceae</taxon>
        <taxon>Chelatococcus</taxon>
    </lineage>
</organism>
<sequence>MDAAAALVARLAAAGFLVDVQAPGRPIAHINDAFARFTGLAAGRPLAAVLGPHANARDRARLEALVAAGEAFAMTVSGARPDGAIWRAAMQMTPVTGDRGEPRWLGILVPAERSEAPAVAQLRHGYQNIMQTMTSLVSLHARHAPEPATAAAMRDLAARCEALAGLYGPADSAPGELIDLGDFLHGLADRVAAVCDPGHHRPIKLTADAVLTARRTAAVVGQLLAELMIVICGERRAGPIGMTLRAHGGDAELVVRAGLPDRHDDAGAERRLGGTLTRALVRGLSGRLSEEAADDGGRSWRLTWPIL</sequence>
<reference evidence="1" key="1">
    <citation type="journal article" date="2014" name="Int. J. Syst. Evol. Microbiol.">
        <title>Complete genome sequence of Corynebacterium casei LMG S-19264T (=DSM 44701T), isolated from a smear-ripened cheese.</title>
        <authorList>
            <consortium name="US DOE Joint Genome Institute (JGI-PGF)"/>
            <person name="Walter F."/>
            <person name="Albersmeier A."/>
            <person name="Kalinowski J."/>
            <person name="Ruckert C."/>
        </authorList>
    </citation>
    <scope>NUCLEOTIDE SEQUENCE</scope>
    <source>
        <strain evidence="1">CGMCC 1.12919</strain>
    </source>
</reference>
<dbReference type="Gene3D" id="3.30.450.20">
    <property type="entry name" value="PAS domain"/>
    <property type="match status" value="1"/>
</dbReference>
<accession>A0A916TZS2</accession>
<dbReference type="AlphaFoldDB" id="A0A916TZS2"/>